<accession>A0A7W7Y159</accession>
<dbReference type="SUPFAM" id="SSF53756">
    <property type="entry name" value="UDP-Glycosyltransferase/glycogen phosphorylase"/>
    <property type="match status" value="2"/>
</dbReference>
<reference evidence="3 4" key="1">
    <citation type="submission" date="2020-08" db="EMBL/GenBank/DDBJ databases">
        <title>Genomic Encyclopedia of Type Strains, Phase IV (KMG-IV): sequencing the most valuable type-strain genomes for metagenomic binning, comparative biology and taxonomic classification.</title>
        <authorList>
            <person name="Goeker M."/>
        </authorList>
    </citation>
    <scope>NUCLEOTIDE SEQUENCE [LARGE SCALE GENOMIC DNA]</scope>
    <source>
        <strain evidence="3 4">DSM 25897</strain>
    </source>
</reference>
<proteinExistence type="predicted"/>
<dbReference type="CDD" id="cd04186">
    <property type="entry name" value="GT_2_like_c"/>
    <property type="match status" value="1"/>
</dbReference>
<dbReference type="Gene3D" id="3.40.50.2000">
    <property type="entry name" value="Glycogen Phosphorylase B"/>
    <property type="match status" value="3"/>
</dbReference>
<dbReference type="PANTHER" id="PTHR43179">
    <property type="entry name" value="RHAMNOSYLTRANSFERASE WBBL"/>
    <property type="match status" value="1"/>
</dbReference>
<feature type="domain" description="Glycosyltransferase 2-like" evidence="2">
    <location>
        <begin position="851"/>
        <end position="977"/>
    </location>
</feature>
<keyword evidence="1" id="KW-0175">Coiled coil</keyword>
<keyword evidence="3" id="KW-0808">Transferase</keyword>
<dbReference type="Proteomes" id="UP000519004">
    <property type="component" value="Unassembled WGS sequence"/>
</dbReference>
<dbReference type="SUPFAM" id="SSF53448">
    <property type="entry name" value="Nucleotide-diphospho-sugar transferases"/>
    <property type="match status" value="1"/>
</dbReference>
<dbReference type="GO" id="GO:0016740">
    <property type="term" value="F:transferase activity"/>
    <property type="evidence" value="ECO:0007669"/>
    <property type="project" value="UniProtKB-KW"/>
</dbReference>
<evidence type="ECO:0000313" key="4">
    <source>
        <dbReference type="Proteomes" id="UP000519004"/>
    </source>
</evidence>
<dbReference type="Gene3D" id="3.90.550.10">
    <property type="entry name" value="Spore Coat Polysaccharide Biosynthesis Protein SpsA, Chain A"/>
    <property type="match status" value="1"/>
</dbReference>
<dbReference type="InterPro" id="IPR029044">
    <property type="entry name" value="Nucleotide-diphossugar_trans"/>
</dbReference>
<evidence type="ECO:0000256" key="1">
    <source>
        <dbReference type="SAM" id="Coils"/>
    </source>
</evidence>
<evidence type="ECO:0000259" key="2">
    <source>
        <dbReference type="Pfam" id="PF00535"/>
    </source>
</evidence>
<dbReference type="Pfam" id="PF13692">
    <property type="entry name" value="Glyco_trans_1_4"/>
    <property type="match status" value="2"/>
</dbReference>
<feature type="coiled-coil region" evidence="1">
    <location>
        <begin position="637"/>
        <end position="760"/>
    </location>
</feature>
<dbReference type="InterPro" id="IPR001173">
    <property type="entry name" value="Glyco_trans_2-like"/>
</dbReference>
<dbReference type="EMBL" id="JACHHX010000012">
    <property type="protein sequence ID" value="MBB5015958.1"/>
    <property type="molecule type" value="Genomic_DNA"/>
</dbReference>
<dbReference type="CDD" id="cd03801">
    <property type="entry name" value="GT4_PimA-like"/>
    <property type="match status" value="1"/>
</dbReference>
<name>A0A7W7Y159_9GAMM</name>
<protein>
    <submittedName>
        <fullName evidence="3">GT2 family glycosyltransferase/glycosyltransferase involved in cell wall biosynthesis/aryl carrier-like protein</fullName>
    </submittedName>
</protein>
<organism evidence="3 4">
    <name type="scientific">Rehaibacterium terrae</name>
    <dbReference type="NCBI Taxonomy" id="1341696"/>
    <lineage>
        <taxon>Bacteria</taxon>
        <taxon>Pseudomonadati</taxon>
        <taxon>Pseudomonadota</taxon>
        <taxon>Gammaproteobacteria</taxon>
        <taxon>Lysobacterales</taxon>
        <taxon>Lysobacteraceae</taxon>
        <taxon>Rehaibacterium</taxon>
    </lineage>
</organism>
<gene>
    <name evidence="3" type="ORF">HNQ58_001868</name>
</gene>
<sequence length="1491" mass="163937">MNPSPAPLLCLWTRSVEAPASSTLTTLAETWPVPGPRLVCGSRTALPGWEAAPGDGTPLGALREARARWPGRDVVLVQAEARLPHAAFERLLAAGAGAPGIDVIATAGSALDALNPWTGPAPALAEADARCWLLAEHRVHPGRHWSPALSLWRADALARLERIADERLPPSLRGGLLACLYVEAPRQPASDPTPALPIAALRERLQAAPHRPDGLPGLDGRPVVLHILHGWGGGAWRFVQDLQAGDDQRHHLVLIAHGDWQRQRHGERLALHARLDAEPLHEWPLSAPIASTDLESAEYRAILAGILADWNVGAVLVSSLIGHSLDALRTGLPTAVCTHDYYPLWPRLHARFGEPDARFDDDALVAALTEPADSPFAERDPDDWRTLRTAYLDALARADAQLVAPTAGVRDNQCRMAPALAERRWTVIPHGASALAEVGAPHDDGGRLRVLVPGRIHGGKGEELLAELIERLPDDVELLLLGAGQAGKRFLGARNVHVLLDYRREELPALVARARPHLALLPSTVAETWSYTLSEMWQLGLPVLATALGSYRERIRDGENGLLVAPEPDSLCARLATLAHDLDARRALARLSAPPLPGLGAMASAWRQALPAEPPRSPQLPPADPAVTRTLALATALSAASGRIASLQTRLAEQQAELDRRADWAQDLQRQIAANERAFAQQLDERERGFEHETAELRQQVEHLRDSLRAVETQQHELAERLQSAYALYDRDTDDLIRQRDVALTQRDEAEAERRRLLESRSWRLTAPLRAINRWLSDARVELTFRLRRTRNLLQRGLTSLRVRGLRHTLRRTLQELRAGTAPTPTLPPPGEQPAAATLPQLPECNAPQASIVIPVYNQLGHTLDCLRSLAACGDRTPFEVIVVDDGSSDDTATTLPQIPGLRFHRNPRNLGFIGACNAGAALARGEYLVFLNNDTQVRPGWLDALLDTFAQHERVGLVGSKLVYPDGRLQEAGGIVFADGSGWNYGRFDDPDDPRYSFVREADYCSGAAIAIPRALFDELGGFDGHYAPAYYEDTDLAMQVRARGLRVLYQPKSVVAHCEGVTAGTDTRQGVKAYQVANQRKFLARWQTTLSAGHAAPGTPAELAARHRAQRRVLIVDACTPTPDRDSGSLRMLNLMRLLLDEGCAVTFFADNRAHDGAYTQALQQLGVEVWYRPFLGNIARWFAERGSRFDLVIASRHYVARTYLPLVRQFAPQARFVFDTVDLHYLRERREAELARSPVMARNAEATREKELRLIRESDLTLVVSPMEREILAREAPGARVDVLSNVHAIPGRRRPFAERRDLVFVGGYRHPPNVDAARWFVKQVLPLLRAHLPDVRVHLIGADAPESVRILGDHPGVVFHGYVRDLDPYMDGCRIAIAPLRYGAGVKGKVNLSMAHGQPVVATSCAVEGMHLRPGEDVLVADSPEAFADAIVRLYGDPALWQRLSDNGIENVRRHFSFDAARDALRRIMGSLAPVRGENPATDRVGG</sequence>
<dbReference type="Pfam" id="PF00535">
    <property type="entry name" value="Glycos_transf_2"/>
    <property type="match status" value="1"/>
</dbReference>
<keyword evidence="4" id="KW-1185">Reference proteome</keyword>
<evidence type="ECO:0000313" key="3">
    <source>
        <dbReference type="EMBL" id="MBB5015958.1"/>
    </source>
</evidence>
<comment type="caution">
    <text evidence="3">The sequence shown here is derived from an EMBL/GenBank/DDBJ whole genome shotgun (WGS) entry which is preliminary data.</text>
</comment>
<dbReference type="PANTHER" id="PTHR43179:SF7">
    <property type="entry name" value="RHAMNOSYLTRANSFERASE WBBL"/>
    <property type="match status" value="1"/>
</dbReference>